<dbReference type="PANTHER" id="PTHR23248">
    <property type="entry name" value="PHOSPHOLIPID SCRAMBLASE-RELATED"/>
    <property type="match status" value="1"/>
</dbReference>
<comment type="similarity">
    <text evidence="1 2">Belongs to the phospholipid scramblase family.</text>
</comment>
<dbReference type="EMBL" id="LXWW01000168">
    <property type="protein sequence ID" value="OAO15172.1"/>
    <property type="molecule type" value="Genomic_DNA"/>
</dbReference>
<reference evidence="4 5" key="1">
    <citation type="submission" date="2016-05" db="EMBL/GenBank/DDBJ databases">
        <title>Nuclear genome of Blastocystis sp. subtype 1 NandII.</title>
        <authorList>
            <person name="Gentekaki E."/>
            <person name="Curtis B."/>
            <person name="Stairs C."/>
            <person name="Eme L."/>
            <person name="Herman E."/>
            <person name="Klimes V."/>
            <person name="Arias M.C."/>
            <person name="Elias M."/>
            <person name="Hilliou F."/>
            <person name="Klute M."/>
            <person name="Malik S.-B."/>
            <person name="Pightling A."/>
            <person name="Rachubinski R."/>
            <person name="Salas D."/>
            <person name="Schlacht A."/>
            <person name="Suga H."/>
            <person name="Archibald J."/>
            <person name="Ball S.G."/>
            <person name="Clark G."/>
            <person name="Dacks J."/>
            <person name="Van Der Giezen M."/>
            <person name="Tsaousis A."/>
            <person name="Roger A."/>
        </authorList>
    </citation>
    <scope>NUCLEOTIDE SEQUENCE [LARGE SCALE GENOMIC DNA]</scope>
    <source>
        <strain evidence="5">ATCC 50177 / NandII</strain>
    </source>
</reference>
<organism evidence="4 5">
    <name type="scientific">Blastocystis sp. subtype 1 (strain ATCC 50177 / NandII)</name>
    <dbReference type="NCBI Taxonomy" id="478820"/>
    <lineage>
        <taxon>Eukaryota</taxon>
        <taxon>Sar</taxon>
        <taxon>Stramenopiles</taxon>
        <taxon>Bigyra</taxon>
        <taxon>Opalozoa</taxon>
        <taxon>Opalinata</taxon>
        <taxon>Blastocystidae</taxon>
        <taxon>Blastocystis</taxon>
    </lineage>
</organism>
<evidence type="ECO:0000313" key="4">
    <source>
        <dbReference type="EMBL" id="OAO15172.1"/>
    </source>
</evidence>
<keyword evidence="5" id="KW-1185">Reference proteome</keyword>
<evidence type="ECO:0000256" key="2">
    <source>
        <dbReference type="RuleBase" id="RU363116"/>
    </source>
</evidence>
<feature type="compositionally biased region" description="Gly residues" evidence="3">
    <location>
        <begin position="408"/>
        <end position="424"/>
    </location>
</feature>
<dbReference type="Proteomes" id="UP000078348">
    <property type="component" value="Unassembled WGS sequence"/>
</dbReference>
<sequence length="430" mass="46369">MNAAPVNTNVGEQNNGMSQPLLSAQQPTAIPVQATSVPANQPTPAPVNAIPTAIPQAAPMYPQPGMPVPAQPVVPVPGQPMMSVPGQPMMPVPGQPVMPPAQPMNLDYLMQFNGVRIVENINLWEVFTDYNATRKYAIFLTNDDGEIEENQMPFFNAFEESDCCQRQMCGTNREFDMNLCGPDGSLLVKMHRPFTCQFFCLNTPEMHILDANEQSCGLVKNHFDCCNNVFSITDQNGEECMHINGSCLQPGKFCFAPFSPCDEIVYDVTNDRTGTEGHIKRRWDSWARQLFTNADTFTILFPPGSTLHERILLIAATFLINVMYFEHRNDKKHESGGSGGGMFFGGGSDGYSGGGSFSGGGDFDFGGFDDSHVCDSNSGGGDSDFGGFDDDGGDDYDGGGFDDDGGGDYDYGGFDGGGDGGDCDFGGFDD</sequence>
<accession>A0A196SG96</accession>
<protein>
    <recommendedName>
        <fullName evidence="2">Phospholipid scramblase</fullName>
    </recommendedName>
</protein>
<dbReference type="PANTHER" id="PTHR23248:SF9">
    <property type="entry name" value="PHOSPHOLIPID SCRAMBLASE"/>
    <property type="match status" value="1"/>
</dbReference>
<dbReference type="GO" id="GO:0017128">
    <property type="term" value="F:phospholipid scramblase activity"/>
    <property type="evidence" value="ECO:0007669"/>
    <property type="project" value="InterPro"/>
</dbReference>
<gene>
    <name evidence="4" type="ORF">AV274_3159</name>
</gene>
<name>A0A196SG96_BLAHN</name>
<dbReference type="InterPro" id="IPR005552">
    <property type="entry name" value="Scramblase"/>
</dbReference>
<dbReference type="AlphaFoldDB" id="A0A196SG96"/>
<comment type="caution">
    <text evidence="4">The sequence shown here is derived from an EMBL/GenBank/DDBJ whole genome shotgun (WGS) entry which is preliminary data.</text>
</comment>
<dbReference type="Pfam" id="PF03803">
    <property type="entry name" value="Scramblase"/>
    <property type="match status" value="1"/>
</dbReference>
<proteinExistence type="inferred from homology"/>
<feature type="region of interest" description="Disordered" evidence="3">
    <location>
        <begin position="379"/>
        <end position="430"/>
    </location>
</feature>
<evidence type="ECO:0000256" key="3">
    <source>
        <dbReference type="SAM" id="MobiDB-lite"/>
    </source>
</evidence>
<dbReference type="GO" id="GO:0005886">
    <property type="term" value="C:plasma membrane"/>
    <property type="evidence" value="ECO:0007669"/>
    <property type="project" value="TreeGrafter"/>
</dbReference>
<feature type="compositionally biased region" description="Acidic residues" evidence="3">
    <location>
        <begin position="387"/>
        <end position="407"/>
    </location>
</feature>
<evidence type="ECO:0000313" key="5">
    <source>
        <dbReference type="Proteomes" id="UP000078348"/>
    </source>
</evidence>
<evidence type="ECO:0000256" key="1">
    <source>
        <dbReference type="ARBA" id="ARBA00005350"/>
    </source>
</evidence>
<dbReference type="OrthoDB" id="444338at2759"/>